<dbReference type="SUPFAM" id="SSF52540">
    <property type="entry name" value="P-loop containing nucleoside triphosphate hydrolases"/>
    <property type="match status" value="1"/>
</dbReference>
<dbReference type="PANTHER" id="PTHR42794:SF1">
    <property type="entry name" value="HEMIN IMPORT ATP-BINDING PROTEIN HMUV"/>
    <property type="match status" value="1"/>
</dbReference>
<dbReference type="Pfam" id="PF00005">
    <property type="entry name" value="ABC_tran"/>
    <property type="match status" value="1"/>
</dbReference>
<comment type="caution">
    <text evidence="5">The sequence shown here is derived from an EMBL/GenBank/DDBJ whole genome shotgun (WGS) entry which is preliminary data.</text>
</comment>
<keyword evidence="1" id="KW-0813">Transport</keyword>
<dbReference type="InterPro" id="IPR027417">
    <property type="entry name" value="P-loop_NTPase"/>
</dbReference>
<evidence type="ECO:0000259" key="4">
    <source>
        <dbReference type="Pfam" id="PF00005"/>
    </source>
</evidence>
<dbReference type="GO" id="GO:0016887">
    <property type="term" value="F:ATP hydrolysis activity"/>
    <property type="evidence" value="ECO:0007669"/>
    <property type="project" value="InterPro"/>
</dbReference>
<dbReference type="PANTHER" id="PTHR42794">
    <property type="entry name" value="HEMIN IMPORT ATP-BINDING PROTEIN HMUV"/>
    <property type="match status" value="1"/>
</dbReference>
<feature type="region of interest" description="Disordered" evidence="3">
    <location>
        <begin position="140"/>
        <end position="171"/>
    </location>
</feature>
<keyword evidence="2" id="KW-1278">Translocase</keyword>
<keyword evidence="6" id="KW-1185">Reference proteome</keyword>
<protein>
    <submittedName>
        <fullName evidence="5">Petrobactin import ATP-binding protein FpuC</fullName>
    </submittedName>
</protein>
<sequence length="171" mass="18551">MRLTETEQFADRTLDTLAGGERQRVFVSRALAQQPRVLLLDEPTSNLDVFHQLKVFDLVRRLVDEGLAAIAAIHDLGMAARYCDRLVLLVEGRVLAEGPPDEVLTPEAMARAFGVEAAVYRDPITDSLAISLIGPAEERPAKGTARQANVVPVTDAVPARVEQPAQRGGDS</sequence>
<evidence type="ECO:0000313" key="6">
    <source>
        <dbReference type="Proteomes" id="UP001174909"/>
    </source>
</evidence>
<dbReference type="AlphaFoldDB" id="A0AA35RIJ6"/>
<dbReference type="Proteomes" id="UP001174909">
    <property type="component" value="Unassembled WGS sequence"/>
</dbReference>
<evidence type="ECO:0000256" key="2">
    <source>
        <dbReference type="ARBA" id="ARBA00022967"/>
    </source>
</evidence>
<evidence type="ECO:0000313" key="5">
    <source>
        <dbReference type="EMBL" id="CAI8012178.1"/>
    </source>
</evidence>
<organism evidence="5 6">
    <name type="scientific">Geodia barretti</name>
    <name type="common">Barrett's horny sponge</name>
    <dbReference type="NCBI Taxonomy" id="519541"/>
    <lineage>
        <taxon>Eukaryota</taxon>
        <taxon>Metazoa</taxon>
        <taxon>Porifera</taxon>
        <taxon>Demospongiae</taxon>
        <taxon>Heteroscleromorpha</taxon>
        <taxon>Tetractinellida</taxon>
        <taxon>Astrophorina</taxon>
        <taxon>Geodiidae</taxon>
        <taxon>Geodia</taxon>
    </lineage>
</organism>
<accession>A0AA35RIJ6</accession>
<evidence type="ECO:0000256" key="1">
    <source>
        <dbReference type="ARBA" id="ARBA00022448"/>
    </source>
</evidence>
<reference evidence="5" key="1">
    <citation type="submission" date="2023-03" db="EMBL/GenBank/DDBJ databases">
        <authorList>
            <person name="Steffen K."/>
            <person name="Cardenas P."/>
        </authorList>
    </citation>
    <scope>NUCLEOTIDE SEQUENCE</scope>
</reference>
<dbReference type="InterPro" id="IPR003439">
    <property type="entry name" value="ABC_transporter-like_ATP-bd"/>
</dbReference>
<dbReference type="EMBL" id="CASHTH010001168">
    <property type="protein sequence ID" value="CAI8012178.1"/>
    <property type="molecule type" value="Genomic_DNA"/>
</dbReference>
<evidence type="ECO:0000256" key="3">
    <source>
        <dbReference type="SAM" id="MobiDB-lite"/>
    </source>
</evidence>
<proteinExistence type="predicted"/>
<dbReference type="Gene3D" id="3.40.50.300">
    <property type="entry name" value="P-loop containing nucleotide triphosphate hydrolases"/>
    <property type="match status" value="1"/>
</dbReference>
<name>A0AA35RIJ6_GEOBA</name>
<keyword evidence="5" id="KW-0067">ATP-binding</keyword>
<keyword evidence="5" id="KW-0547">Nucleotide-binding</keyword>
<dbReference type="GO" id="GO:0005524">
    <property type="term" value="F:ATP binding"/>
    <property type="evidence" value="ECO:0007669"/>
    <property type="project" value="UniProtKB-KW"/>
</dbReference>
<gene>
    <name evidence="5" type="ORF">GBAR_LOCUS7813</name>
</gene>
<feature type="domain" description="ABC transporter" evidence="4">
    <location>
        <begin position="6"/>
        <end position="45"/>
    </location>
</feature>